<name>A0A0R2A7Z1_9LACO</name>
<feature type="transmembrane region" description="Helical" evidence="1">
    <location>
        <begin position="65"/>
        <end position="86"/>
    </location>
</feature>
<feature type="transmembrane region" description="Helical" evidence="1">
    <location>
        <begin position="403"/>
        <end position="428"/>
    </location>
</feature>
<evidence type="ECO:0008006" key="4">
    <source>
        <dbReference type="Google" id="ProtNLM"/>
    </source>
</evidence>
<feature type="transmembrane region" description="Helical" evidence="1">
    <location>
        <begin position="227"/>
        <end position="242"/>
    </location>
</feature>
<protein>
    <recommendedName>
        <fullName evidence="4">Integral membrane protein</fullName>
    </recommendedName>
</protein>
<dbReference type="STRING" id="1423813.FC26_GL002138"/>
<sequence length="659" mass="75267">MGKQIKLLSIFPLILIFSLFIGMMSNLFDLHNPSTSALVILLSTSIILIYYFYRNRLQLSQRLLKKWLVVDLSLIFIIQLLVLHFLPASIFHDPFRVLSQAELISHHQYNWSTSTYFWRYPNNVSLVFLLAKWMQLTNVLNLTTNTSLHLLSIIFLDSFIGLTLLIAIKKAAHSMFSLLLMLFFLISPFAYTYYLQVFYSDLPILLFLLITFIILERWARLTHYQKIIAGLILFIMMFIGQLIKPNLIVIVVAIGIFELALLLASQKAARIIIIPLTIMIIGIGAVFPAARTIQSDIHYSQKSQYTMPTLNWIWMSYNPHHKGTYVSSDVQRMNRLPNKTARSNYLKAALIKRLRKLGPIGIVARWFSKLWILLNVGNIQTSYTAGLIEVPAWYRSWQEPASLIGAIIMRTAFTLLYLNGIFACVTLLKKSFRQQPSIPILATIVSVGYVAFHVLVWETESRYGQVLLPLLLFICISETPQIQLPVVHSLQSRRWQRLCLSSLLAVCIGAIGFVVINYHSILSPHAPIIATQSSELSMQYHTRLQTINKGTTVSQKIRLTQPASNIALFMPAAKSFNARLVNSQTGRRYSFISSNHRFRVNRSLSAGTYTIIVTSRQNHNSNLEITQTINYHLAPYPLKVNNQIKQHSSFIYVVKGIKS</sequence>
<keyword evidence="3" id="KW-1185">Reference proteome</keyword>
<accession>A0A0R2A7Z1</accession>
<comment type="caution">
    <text evidence="2">The sequence shown here is derived from an EMBL/GenBank/DDBJ whole genome shotgun (WGS) entry which is preliminary data.</text>
</comment>
<feature type="transmembrane region" description="Helical" evidence="1">
    <location>
        <begin position="197"/>
        <end position="215"/>
    </location>
</feature>
<feature type="transmembrane region" description="Helical" evidence="1">
    <location>
        <begin position="271"/>
        <end position="290"/>
    </location>
</feature>
<keyword evidence="1" id="KW-0472">Membrane</keyword>
<organism evidence="2 3">
    <name type="scientific">Paucilactobacillus vaccinostercus DSM 20634</name>
    <dbReference type="NCBI Taxonomy" id="1423813"/>
    <lineage>
        <taxon>Bacteria</taxon>
        <taxon>Bacillati</taxon>
        <taxon>Bacillota</taxon>
        <taxon>Bacilli</taxon>
        <taxon>Lactobacillales</taxon>
        <taxon>Lactobacillaceae</taxon>
        <taxon>Paucilactobacillus</taxon>
    </lineage>
</organism>
<evidence type="ECO:0000313" key="3">
    <source>
        <dbReference type="Proteomes" id="UP000051733"/>
    </source>
</evidence>
<dbReference type="RefSeq" id="WP_057777248.1">
    <property type="nucleotide sequence ID" value="NZ_AYYY01000005.1"/>
</dbReference>
<feature type="transmembrane region" description="Helical" evidence="1">
    <location>
        <begin position="175"/>
        <end position="191"/>
    </location>
</feature>
<evidence type="ECO:0000313" key="2">
    <source>
        <dbReference type="EMBL" id="KRM62562.1"/>
    </source>
</evidence>
<feature type="transmembrane region" description="Helical" evidence="1">
    <location>
        <begin position="7"/>
        <end position="28"/>
    </location>
</feature>
<keyword evidence="1" id="KW-0812">Transmembrane</keyword>
<feature type="transmembrane region" description="Helical" evidence="1">
    <location>
        <begin position="148"/>
        <end position="168"/>
    </location>
</feature>
<dbReference type="Proteomes" id="UP000051733">
    <property type="component" value="Unassembled WGS sequence"/>
</dbReference>
<gene>
    <name evidence="2" type="ORF">FC26_GL002138</name>
</gene>
<dbReference type="AlphaFoldDB" id="A0A0R2A7Z1"/>
<keyword evidence="1" id="KW-1133">Transmembrane helix</keyword>
<feature type="transmembrane region" description="Helical" evidence="1">
    <location>
        <begin position="34"/>
        <end position="53"/>
    </location>
</feature>
<dbReference type="PATRIC" id="fig|1423813.3.peg.2176"/>
<proteinExistence type="predicted"/>
<evidence type="ECO:0000256" key="1">
    <source>
        <dbReference type="SAM" id="Phobius"/>
    </source>
</evidence>
<reference evidence="2 3" key="1">
    <citation type="journal article" date="2015" name="Genome Announc.">
        <title>Expanding the biotechnology potential of lactobacilli through comparative genomics of 213 strains and associated genera.</title>
        <authorList>
            <person name="Sun Z."/>
            <person name="Harris H.M."/>
            <person name="McCann A."/>
            <person name="Guo C."/>
            <person name="Argimon S."/>
            <person name="Zhang W."/>
            <person name="Yang X."/>
            <person name="Jeffery I.B."/>
            <person name="Cooney J.C."/>
            <person name="Kagawa T.F."/>
            <person name="Liu W."/>
            <person name="Song Y."/>
            <person name="Salvetti E."/>
            <person name="Wrobel A."/>
            <person name="Rasinkangas P."/>
            <person name="Parkhill J."/>
            <person name="Rea M.C."/>
            <person name="O'Sullivan O."/>
            <person name="Ritari J."/>
            <person name="Douillard F.P."/>
            <person name="Paul Ross R."/>
            <person name="Yang R."/>
            <person name="Briner A.E."/>
            <person name="Felis G.E."/>
            <person name="de Vos W.M."/>
            <person name="Barrangou R."/>
            <person name="Klaenhammer T.R."/>
            <person name="Caufield P.W."/>
            <person name="Cui Y."/>
            <person name="Zhang H."/>
            <person name="O'Toole P.W."/>
        </authorList>
    </citation>
    <scope>NUCLEOTIDE SEQUENCE [LARGE SCALE GENOMIC DNA]</scope>
    <source>
        <strain evidence="2 3">DSM 20634</strain>
    </source>
</reference>
<feature type="transmembrane region" description="Helical" evidence="1">
    <location>
        <begin position="440"/>
        <end position="457"/>
    </location>
</feature>
<feature type="transmembrane region" description="Helical" evidence="1">
    <location>
        <begin position="248"/>
        <end position="264"/>
    </location>
</feature>
<feature type="transmembrane region" description="Helical" evidence="1">
    <location>
        <begin position="463"/>
        <end position="486"/>
    </location>
</feature>
<dbReference type="OrthoDB" id="2240371at2"/>
<feature type="transmembrane region" description="Helical" evidence="1">
    <location>
        <begin position="498"/>
        <end position="518"/>
    </location>
</feature>
<dbReference type="EMBL" id="AYYY01000005">
    <property type="protein sequence ID" value="KRM62562.1"/>
    <property type="molecule type" value="Genomic_DNA"/>
</dbReference>